<reference evidence="1 2" key="1">
    <citation type="submission" date="2014-01" db="EMBL/GenBank/DDBJ databases">
        <title>The Genome Sequence of Klebsiella oxytoca MGH 27.</title>
        <authorList>
            <consortium name="The Broad Institute Genomics Platform"/>
            <consortium name="The Broad Institute Genome Sequencing Center for Infectious Disease"/>
            <person name="Murphy C."/>
            <person name="Cosimi L."/>
            <person name="Cerqueira G."/>
            <person name="Feldgarden M."/>
            <person name="Earl A."/>
            <person name="Hung D."/>
            <person name="Onderdonk A.B."/>
            <person name="Ferraro M.J."/>
            <person name="Hooper D."/>
            <person name="Dekker J."/>
            <person name="O'Brien T."/>
            <person name="Huang S."/>
            <person name="Quan V."/>
            <person name="Ernst C."/>
            <person name="Delaney M."/>
            <person name="DuBois A."/>
            <person name="Kim D.S."/>
            <person name="Young S.K."/>
            <person name="Zeng Q."/>
            <person name="Gargeya S."/>
            <person name="Fitzgerald M."/>
            <person name="Abouelleil A."/>
            <person name="Alvarado L."/>
            <person name="Berlin A.M."/>
            <person name="Chapman S.B."/>
            <person name="Gainer-Dewar J."/>
            <person name="Goldberg J."/>
            <person name="Gnerre S."/>
            <person name="Griggs A."/>
            <person name="Gujja S."/>
            <person name="Hansen M."/>
            <person name="Howarth C."/>
            <person name="Imamovic A."/>
            <person name="Ireland A."/>
            <person name="Larimer J."/>
            <person name="McCowan C."/>
            <person name="Murphy C."/>
            <person name="Pearson M."/>
            <person name="Poon T.W."/>
            <person name="Priest M."/>
            <person name="Roberts A."/>
            <person name="Saif S."/>
            <person name="Shea T."/>
            <person name="Sykes S."/>
            <person name="Wortman J."/>
            <person name="Nusbaum C."/>
            <person name="Birren B."/>
        </authorList>
    </citation>
    <scope>NUCLEOTIDE SEQUENCE [LARGE SCALE GENOMIC DNA]</scope>
    <source>
        <strain evidence="1 2">MGH 27</strain>
    </source>
</reference>
<proteinExistence type="predicted"/>
<dbReference type="Proteomes" id="UP000020202">
    <property type="component" value="Unassembled WGS sequence"/>
</dbReference>
<accession>A0A7H5A441</accession>
<dbReference type="AlphaFoldDB" id="A0A7H5A441"/>
<gene>
    <name evidence="1" type="ORF">L373_04859</name>
</gene>
<name>A0A7H5A441_9ENTR</name>
<comment type="caution">
    <text evidence="1">The sequence shown here is derived from an EMBL/GenBank/DDBJ whole genome shotgun (WGS) entry which is preliminary data.</text>
</comment>
<organism evidence="1 2">
    <name type="scientific">Klebsiella michiganensis</name>
    <dbReference type="NCBI Taxonomy" id="1134687"/>
    <lineage>
        <taxon>Bacteria</taxon>
        <taxon>Pseudomonadati</taxon>
        <taxon>Pseudomonadota</taxon>
        <taxon>Gammaproteobacteria</taxon>
        <taxon>Enterobacterales</taxon>
        <taxon>Enterobacteriaceae</taxon>
        <taxon>Klebsiella/Raoultella group</taxon>
        <taxon>Klebsiella</taxon>
    </lineage>
</organism>
<protein>
    <submittedName>
        <fullName evidence="1">Uncharacterized protein</fullName>
    </submittedName>
</protein>
<dbReference type="EMBL" id="JCNZ01000016">
    <property type="protein sequence ID" value="EWF82158.1"/>
    <property type="molecule type" value="Genomic_DNA"/>
</dbReference>
<evidence type="ECO:0000313" key="2">
    <source>
        <dbReference type="Proteomes" id="UP000020202"/>
    </source>
</evidence>
<evidence type="ECO:0000313" key="1">
    <source>
        <dbReference type="EMBL" id="EWF82158.1"/>
    </source>
</evidence>
<sequence length="35" mass="3996">MRDAALRIHPRVARVILLSFFLRMLSRGTVADKGK</sequence>